<keyword evidence="2" id="KW-1185">Reference proteome</keyword>
<sequence length="468" mass="48780">MALRPCAAGHCHNVDLELADACKAAGWPVGFPVPTNDGSGLCQCPCSCLAFGTLVQEGGGSFKAIETYEVGDEVMAAGKSLDFKSQRVVFSAGSTGASREKNAVVVVYGDTAIVTTGDHLFLMHPDRTLKRADRLTTSDSLVAATGEGVAIKGVHVGDYLSGFHHVAATSREEPDENLDGHLLNTNGVVSADYNVQIRARSGDTVAFDAAANTALPIVGSPEYVAANGEAALRAPALEAEFAGNVNFTMQPFDAPFDPAVVPAAPGTFIPAEATRVTVPPVACSFLPPDFAEAKKASPKRAFNDPFSREATEQLLVFHKAFYGDINYTIDWASDEVNAFAWVENGVRRVDLKGGLIRDNDLDVEGIAVVIAHEIAHHHGGPPVGGSGLSCEGQADYRGVRDVMRKVWFGQAYGSTTDAGIAQMAAFFGVPDSPTAPGGSAGCAHPAGACRVATYHAAVTLSGKPSCSG</sequence>
<dbReference type="AlphaFoldDB" id="A0A370H7L2"/>
<name>A0A370H7L2_9NOCA</name>
<dbReference type="Proteomes" id="UP000255355">
    <property type="component" value="Unassembled WGS sequence"/>
</dbReference>
<evidence type="ECO:0008006" key="3">
    <source>
        <dbReference type="Google" id="ProtNLM"/>
    </source>
</evidence>
<reference evidence="1 2" key="1">
    <citation type="submission" date="2018-07" db="EMBL/GenBank/DDBJ databases">
        <title>Genomic Encyclopedia of Type Strains, Phase IV (KMG-IV): sequencing the most valuable type-strain genomes for metagenomic binning, comparative biology and taxonomic classification.</title>
        <authorList>
            <person name="Goeker M."/>
        </authorList>
    </citation>
    <scope>NUCLEOTIDE SEQUENCE [LARGE SCALE GENOMIC DNA]</scope>
    <source>
        <strain evidence="1 2">DSM 44952</strain>
    </source>
</reference>
<organism evidence="1 2">
    <name type="scientific">Nocardia mexicana</name>
    <dbReference type="NCBI Taxonomy" id="279262"/>
    <lineage>
        <taxon>Bacteria</taxon>
        <taxon>Bacillati</taxon>
        <taxon>Actinomycetota</taxon>
        <taxon>Actinomycetes</taxon>
        <taxon>Mycobacteriales</taxon>
        <taxon>Nocardiaceae</taxon>
        <taxon>Nocardia</taxon>
    </lineage>
</organism>
<dbReference type="STRING" id="1210089.GCA_001613165_03984"/>
<dbReference type="Gene3D" id="2.170.16.10">
    <property type="entry name" value="Hedgehog/Intein (Hint) domain"/>
    <property type="match status" value="1"/>
</dbReference>
<dbReference type="EMBL" id="QQAZ01000006">
    <property type="protein sequence ID" value="RDI50121.1"/>
    <property type="molecule type" value="Genomic_DNA"/>
</dbReference>
<evidence type="ECO:0000313" key="2">
    <source>
        <dbReference type="Proteomes" id="UP000255355"/>
    </source>
</evidence>
<comment type="caution">
    <text evidence="1">The sequence shown here is derived from an EMBL/GenBank/DDBJ whole genome shotgun (WGS) entry which is preliminary data.</text>
</comment>
<accession>A0A370H7L2</accession>
<protein>
    <recommendedName>
        <fullName evidence="3">Intein</fullName>
    </recommendedName>
</protein>
<gene>
    <name evidence="1" type="ORF">DFR68_106560</name>
</gene>
<proteinExistence type="predicted"/>
<evidence type="ECO:0000313" key="1">
    <source>
        <dbReference type="EMBL" id="RDI50121.1"/>
    </source>
</evidence>
<dbReference type="SUPFAM" id="SSF51294">
    <property type="entry name" value="Hedgehog/intein (Hint) domain"/>
    <property type="match status" value="1"/>
</dbReference>
<dbReference type="InterPro" id="IPR036844">
    <property type="entry name" value="Hint_dom_sf"/>
</dbReference>